<dbReference type="InterPro" id="IPR020449">
    <property type="entry name" value="Tscrpt_reg_AraC-type_HTH"/>
</dbReference>
<proteinExistence type="predicted"/>
<sequence>MKVERINTSRDVCPYIGEEVLYITETDTDSTHLEPVDFTGLEGVSFSTEGIKNNPYFMDTVMDVMSIEFIYALISGQVHRYSAMSEIYQLLGLAINPGAVFIIAYDDFWKLSEDRGLKFRLEMKKNLCTKSRKVLGDYKALVGSIRDTDRVVMMLDLEGRTGEDADAFIAKVGNQLVRELILATGHSVSVSVGHPISNLNTPMFAYEQALKAMSLTFGKGRGQFFVYQDEMGEHNAELNLETIVHNIVVEVGLMNIEGIHVVIQNLFDRFREDMSSSAYVRSTVVMMLSESTNYIMRLPIESKNRVASYLFDTLNSTFVQTTLGDIEKVCREFYDKVMELMDRRHLTSGMDVALTYIHKYYMYPINLDKIAYVSGYNKSYFSRLFKEKMGISFVDYLNGVRLENAKRMLRETKLSVLEICEKVGYQNLSYFSVSFKRIVGMTPSAYRKSQEA</sequence>
<dbReference type="PANTHER" id="PTHR43280">
    <property type="entry name" value="ARAC-FAMILY TRANSCRIPTIONAL REGULATOR"/>
    <property type="match status" value="1"/>
</dbReference>
<dbReference type="InterPro" id="IPR018060">
    <property type="entry name" value="HTH_AraC"/>
</dbReference>
<dbReference type="SMART" id="SM00342">
    <property type="entry name" value="HTH_ARAC"/>
    <property type="match status" value="1"/>
</dbReference>
<dbReference type="InterPro" id="IPR018062">
    <property type="entry name" value="HTH_AraC-typ_CS"/>
</dbReference>
<evidence type="ECO:0000256" key="1">
    <source>
        <dbReference type="ARBA" id="ARBA00023015"/>
    </source>
</evidence>
<dbReference type="PROSITE" id="PS00041">
    <property type="entry name" value="HTH_ARAC_FAMILY_1"/>
    <property type="match status" value="1"/>
</dbReference>
<dbReference type="PROSITE" id="PS01124">
    <property type="entry name" value="HTH_ARAC_FAMILY_2"/>
    <property type="match status" value="1"/>
</dbReference>
<dbReference type="PRINTS" id="PR00032">
    <property type="entry name" value="HTHARAC"/>
</dbReference>
<evidence type="ECO:0000313" key="6">
    <source>
        <dbReference type="Proteomes" id="UP001210339"/>
    </source>
</evidence>
<gene>
    <name evidence="5" type="ORF">O6R05_05885</name>
</gene>
<name>A0ABY7QRY2_9FIRM</name>
<dbReference type="RefSeq" id="WP_271191071.1">
    <property type="nucleotide sequence ID" value="NZ_CP115667.1"/>
</dbReference>
<organism evidence="5 6">
    <name type="scientific">Peptoniphilus equinus</name>
    <dbReference type="NCBI Taxonomy" id="3016343"/>
    <lineage>
        <taxon>Bacteria</taxon>
        <taxon>Bacillati</taxon>
        <taxon>Bacillota</taxon>
        <taxon>Tissierellia</taxon>
        <taxon>Tissierellales</taxon>
        <taxon>Peptoniphilaceae</taxon>
        <taxon>Peptoniphilus</taxon>
    </lineage>
</organism>
<keyword evidence="6" id="KW-1185">Reference proteome</keyword>
<protein>
    <submittedName>
        <fullName evidence="5">AraC family transcriptional regulator</fullName>
    </submittedName>
</protein>
<dbReference type="Gene3D" id="1.10.10.60">
    <property type="entry name" value="Homeodomain-like"/>
    <property type="match status" value="2"/>
</dbReference>
<keyword evidence="2" id="KW-0238">DNA-binding</keyword>
<keyword evidence="1" id="KW-0805">Transcription regulation</keyword>
<dbReference type="EMBL" id="CP115667">
    <property type="protein sequence ID" value="WBW49539.1"/>
    <property type="molecule type" value="Genomic_DNA"/>
</dbReference>
<evidence type="ECO:0000256" key="3">
    <source>
        <dbReference type="ARBA" id="ARBA00023163"/>
    </source>
</evidence>
<evidence type="ECO:0000313" key="5">
    <source>
        <dbReference type="EMBL" id="WBW49539.1"/>
    </source>
</evidence>
<evidence type="ECO:0000256" key="2">
    <source>
        <dbReference type="ARBA" id="ARBA00023125"/>
    </source>
</evidence>
<dbReference type="InterPro" id="IPR009057">
    <property type="entry name" value="Homeodomain-like_sf"/>
</dbReference>
<feature type="domain" description="HTH araC/xylS-type" evidence="4">
    <location>
        <begin position="351"/>
        <end position="449"/>
    </location>
</feature>
<dbReference type="Proteomes" id="UP001210339">
    <property type="component" value="Chromosome"/>
</dbReference>
<dbReference type="Pfam" id="PF12833">
    <property type="entry name" value="HTH_18"/>
    <property type="match status" value="1"/>
</dbReference>
<dbReference type="SUPFAM" id="SSF46689">
    <property type="entry name" value="Homeodomain-like"/>
    <property type="match status" value="2"/>
</dbReference>
<reference evidence="5 6" key="1">
    <citation type="submission" date="2023-01" db="EMBL/GenBank/DDBJ databases">
        <authorList>
            <person name="Lee S.H."/>
            <person name="Jung H.S."/>
            <person name="Yun J.U."/>
        </authorList>
    </citation>
    <scope>NUCLEOTIDE SEQUENCE [LARGE SCALE GENOMIC DNA]</scope>
    <source>
        <strain evidence="5 6">CBA3646</strain>
    </source>
</reference>
<evidence type="ECO:0000259" key="4">
    <source>
        <dbReference type="PROSITE" id="PS01124"/>
    </source>
</evidence>
<accession>A0ABY7QRY2</accession>
<keyword evidence="3" id="KW-0804">Transcription</keyword>
<dbReference type="PANTHER" id="PTHR43280:SF2">
    <property type="entry name" value="HTH-TYPE TRANSCRIPTIONAL REGULATOR EXSA"/>
    <property type="match status" value="1"/>
</dbReference>